<dbReference type="STRING" id="44575.SAMN05216419_100613"/>
<protein>
    <submittedName>
        <fullName evidence="1">Uncharacterized protein</fullName>
    </submittedName>
</protein>
<name>A0A1N6J1I7_9PROT</name>
<evidence type="ECO:0000313" key="2">
    <source>
        <dbReference type="Proteomes" id="UP000185062"/>
    </source>
</evidence>
<keyword evidence="2" id="KW-1185">Reference proteome</keyword>
<dbReference type="AlphaFoldDB" id="A0A1N6J1I7"/>
<proteinExistence type="predicted"/>
<gene>
    <name evidence="1" type="ORF">SAMN02743940_2242</name>
</gene>
<evidence type="ECO:0000313" key="1">
    <source>
        <dbReference type="EMBL" id="SIO38127.1"/>
    </source>
</evidence>
<accession>A0A1N6J1I7</accession>
<dbReference type="EMBL" id="FSRO01000001">
    <property type="protein sequence ID" value="SIO38127.1"/>
    <property type="molecule type" value="Genomic_DNA"/>
</dbReference>
<organism evidence="1 2">
    <name type="scientific">Nitrosomonas cryotolerans ATCC 49181</name>
    <dbReference type="NCBI Taxonomy" id="1131553"/>
    <lineage>
        <taxon>Bacteria</taxon>
        <taxon>Pseudomonadati</taxon>
        <taxon>Pseudomonadota</taxon>
        <taxon>Betaproteobacteria</taxon>
        <taxon>Nitrosomonadales</taxon>
        <taxon>Nitrosomonadaceae</taxon>
        <taxon>Nitrosomonas</taxon>
    </lineage>
</organism>
<sequence length="44" mass="5327">MNQAWMHIIPMKYSIATIPQSFLEILPKKDENTHRVEKRSQFLR</sequence>
<reference evidence="1 2" key="1">
    <citation type="submission" date="2016-12" db="EMBL/GenBank/DDBJ databases">
        <authorList>
            <person name="Song W.-J."/>
            <person name="Kurnit D.M."/>
        </authorList>
    </citation>
    <scope>NUCLEOTIDE SEQUENCE [LARGE SCALE GENOMIC DNA]</scope>
    <source>
        <strain evidence="1 2">ATCC 49181</strain>
    </source>
</reference>
<dbReference type="Proteomes" id="UP000185062">
    <property type="component" value="Unassembled WGS sequence"/>
</dbReference>